<evidence type="ECO:0000313" key="3">
    <source>
        <dbReference type="EMBL" id="AUB56208.1"/>
    </source>
</evidence>
<dbReference type="EMBL" id="CP017768">
    <property type="protein sequence ID" value="AUB59923.1"/>
    <property type="molecule type" value="Genomic_DNA"/>
</dbReference>
<evidence type="ECO:0000313" key="7">
    <source>
        <dbReference type="Proteomes" id="UP000232806"/>
    </source>
</evidence>
<evidence type="ECO:0000313" key="4">
    <source>
        <dbReference type="EMBL" id="AUB59923.1"/>
    </source>
</evidence>
<dbReference type="CDD" id="cd00293">
    <property type="entry name" value="USP-like"/>
    <property type="match status" value="1"/>
</dbReference>
<dbReference type="EMBL" id="CP017766">
    <property type="protein sequence ID" value="AUB56208.1"/>
    <property type="molecule type" value="Genomic_DNA"/>
</dbReference>
<organism evidence="4 6">
    <name type="scientific">Methanobacterium subterraneum</name>
    <dbReference type="NCBI Taxonomy" id="59277"/>
    <lineage>
        <taxon>Archaea</taxon>
        <taxon>Methanobacteriati</taxon>
        <taxon>Methanobacteriota</taxon>
        <taxon>Methanomada group</taxon>
        <taxon>Methanobacteria</taxon>
        <taxon>Methanobacteriales</taxon>
        <taxon>Methanobacteriaceae</taxon>
        <taxon>Methanobacterium</taxon>
    </lineage>
</organism>
<dbReference type="GeneID" id="35124717"/>
<dbReference type="Gene3D" id="3.40.50.620">
    <property type="entry name" value="HUPs"/>
    <property type="match status" value="1"/>
</dbReference>
<proteinExistence type="inferred from homology"/>
<dbReference type="PANTHER" id="PTHR46268:SF6">
    <property type="entry name" value="UNIVERSAL STRESS PROTEIN UP12"/>
    <property type="match status" value="1"/>
</dbReference>
<dbReference type="InterPro" id="IPR014729">
    <property type="entry name" value="Rossmann-like_a/b/a_fold"/>
</dbReference>
<evidence type="ECO:0000256" key="1">
    <source>
        <dbReference type="ARBA" id="ARBA00008791"/>
    </source>
</evidence>
<reference evidence="6 7" key="1">
    <citation type="submission" date="2016-10" db="EMBL/GenBank/DDBJ databases">
        <title>Comparative genomics between deep and shallow subseafloor isolates.</title>
        <authorList>
            <person name="Ishii S."/>
            <person name="Miller J.R."/>
            <person name="Sutton G."/>
            <person name="Suzuki S."/>
            <person name="Methe B."/>
            <person name="Inagaki F."/>
            <person name="Imachi H."/>
        </authorList>
    </citation>
    <scope>NUCLEOTIDE SEQUENCE [LARGE SCALE GENOMIC DNA]</scope>
    <source>
        <strain evidence="4 6">A8p</strain>
        <strain evidence="3 7">MO-MB1</strain>
    </source>
</reference>
<dbReference type="KEGG" id="msub:BK009_04060"/>
<dbReference type="Proteomes" id="UP000591058">
    <property type="component" value="Unassembled WGS sequence"/>
</dbReference>
<sequence>MFNTIMVPTDGSEYSKRAENTALSLAKKLGSTVVALHIIDDKLIYPYEVLQDEGKAILQEVQKKGQDMGVEVHEILLVGSPTKDMVKITQKAGADLVVIGTHGKTGLEKLIMGSVAENTLKKVEIPILLVK</sequence>
<dbReference type="PANTHER" id="PTHR46268">
    <property type="entry name" value="STRESS RESPONSE PROTEIN NHAX"/>
    <property type="match status" value="1"/>
</dbReference>
<dbReference type="AlphaFoldDB" id="A0A2H4VP93"/>
<keyword evidence="6" id="KW-1185">Reference proteome</keyword>
<dbReference type="RefSeq" id="WP_100906182.1">
    <property type="nucleotide sequence ID" value="NZ_JABBYL010000026.1"/>
</dbReference>
<feature type="domain" description="UspA" evidence="2">
    <location>
        <begin position="1"/>
        <end position="131"/>
    </location>
</feature>
<dbReference type="PRINTS" id="PR01438">
    <property type="entry name" value="UNVRSLSTRESS"/>
</dbReference>
<gene>
    <name evidence="3" type="ORF">BK007_09435</name>
    <name evidence="4" type="ORF">BK009_04060</name>
    <name evidence="5" type="ORF">HG719_07495</name>
</gene>
<evidence type="ECO:0000313" key="6">
    <source>
        <dbReference type="Proteomes" id="UP000232631"/>
    </source>
</evidence>
<evidence type="ECO:0000259" key="2">
    <source>
        <dbReference type="Pfam" id="PF00582"/>
    </source>
</evidence>
<evidence type="ECO:0000313" key="5">
    <source>
        <dbReference type="EMBL" id="NMO09672.1"/>
    </source>
</evidence>
<protein>
    <submittedName>
        <fullName evidence="4 5">Universal stress protein</fullName>
    </submittedName>
</protein>
<accession>A0A2H4VP93</accession>
<accession>A0A2H4VDN6</accession>
<comment type="similarity">
    <text evidence="1">Belongs to the universal stress protein A family.</text>
</comment>
<dbReference type="Proteomes" id="UP000232806">
    <property type="component" value="Chromosome"/>
</dbReference>
<dbReference type="EMBL" id="JABBYL010000026">
    <property type="protein sequence ID" value="NMO09672.1"/>
    <property type="molecule type" value="Genomic_DNA"/>
</dbReference>
<name>A0A2H4VP93_9EURY</name>
<dbReference type="SUPFAM" id="SSF52402">
    <property type="entry name" value="Adenine nucleotide alpha hydrolases-like"/>
    <property type="match status" value="1"/>
</dbReference>
<evidence type="ECO:0000313" key="8">
    <source>
        <dbReference type="Proteomes" id="UP000591058"/>
    </source>
</evidence>
<dbReference type="OrthoDB" id="105697at2157"/>
<dbReference type="InterPro" id="IPR006016">
    <property type="entry name" value="UspA"/>
</dbReference>
<dbReference type="InterPro" id="IPR006015">
    <property type="entry name" value="Universal_stress_UspA"/>
</dbReference>
<dbReference type="Pfam" id="PF00582">
    <property type="entry name" value="Usp"/>
    <property type="match status" value="1"/>
</dbReference>
<reference evidence="5 8" key="2">
    <citation type="submission" date="2020-04" db="EMBL/GenBank/DDBJ databases">
        <title>Draft genome of Methanobacterium subterraneum isolated from animal feces.</title>
        <authorList>
            <person name="Ouboter H.T."/>
            <person name="Berger S."/>
            <person name="Gungor E."/>
            <person name="Jetten M.S.M."/>
            <person name="Welte C.U."/>
        </authorList>
    </citation>
    <scope>NUCLEOTIDE SEQUENCE [LARGE SCALE GENOMIC DNA]</scope>
    <source>
        <strain evidence="5">HO_2020</strain>
    </source>
</reference>
<dbReference type="Proteomes" id="UP000232631">
    <property type="component" value="Chromosome"/>
</dbReference>